<gene>
    <name evidence="2" type="ORF">H0H12_12960</name>
</gene>
<protein>
    <submittedName>
        <fullName evidence="2">Uncharacterized protein</fullName>
    </submittedName>
</protein>
<name>A0A7D6A5H2_PSEPU</name>
<dbReference type="RefSeq" id="WP_180689928.1">
    <property type="nucleotide sequence ID" value="NZ_CP059052.1"/>
</dbReference>
<proteinExistence type="predicted"/>
<accession>A0A7D6A5H2</accession>
<feature type="region of interest" description="Disordered" evidence="1">
    <location>
        <begin position="1"/>
        <end position="20"/>
    </location>
</feature>
<dbReference type="AlphaFoldDB" id="A0A7D6A5H2"/>
<dbReference type="Proteomes" id="UP000510934">
    <property type="component" value="Chromosome"/>
</dbReference>
<evidence type="ECO:0000313" key="2">
    <source>
        <dbReference type="EMBL" id="QLJ16778.1"/>
    </source>
</evidence>
<evidence type="ECO:0000256" key="1">
    <source>
        <dbReference type="SAM" id="MobiDB-lite"/>
    </source>
</evidence>
<evidence type="ECO:0000313" key="3">
    <source>
        <dbReference type="Proteomes" id="UP000510934"/>
    </source>
</evidence>
<dbReference type="EMBL" id="CP059052">
    <property type="protein sequence ID" value="QLJ16778.1"/>
    <property type="molecule type" value="Genomic_DNA"/>
</dbReference>
<sequence>MVSAVRPAIQTNKPGSTGPPHLFKGSLSAGFLLSAICETISFLAEEIVVVDQRTQAEIQKLISDITDQVERHFGDPSVVEPFELPVCRGDETLEHLRLVGEGVKIGLREDLAPLVVSVKVDEGGYLFKVERQQLASGLNQ</sequence>
<reference evidence="2 3" key="1">
    <citation type="journal article" date="2009" name="Mikrobiologiia">
        <title>[Phenanthren biodegradation and interaction of Pseudomonas putida BS3701 and Burkholderia sp.BS3702 in plant rhizosphere].</title>
        <authorList>
            <person name="Ovchinnikova A.A."/>
            <person name="Vetrova A.A."/>
            <person name="Filonov A.E."/>
            <person name="Boronin A.M."/>
        </authorList>
    </citation>
    <scope>NUCLEOTIDE SEQUENCE [LARGE SCALE GENOMIC DNA]</scope>
    <source>
        <strain evidence="2 3">BS3701</strain>
    </source>
</reference>
<organism evidence="2 3">
    <name type="scientific">Pseudomonas putida</name>
    <name type="common">Arthrobacter siderocapsulatus</name>
    <dbReference type="NCBI Taxonomy" id="303"/>
    <lineage>
        <taxon>Bacteria</taxon>
        <taxon>Pseudomonadati</taxon>
        <taxon>Pseudomonadota</taxon>
        <taxon>Gammaproteobacteria</taxon>
        <taxon>Pseudomonadales</taxon>
        <taxon>Pseudomonadaceae</taxon>
        <taxon>Pseudomonas</taxon>
    </lineage>
</organism>